<accession>A0A6J6NSM0</accession>
<evidence type="ECO:0000313" key="7">
    <source>
        <dbReference type="EMBL" id="CAB4659459.1"/>
    </source>
</evidence>
<keyword evidence="4 5" id="KW-0472">Membrane</keyword>
<dbReference type="InterPro" id="IPR051907">
    <property type="entry name" value="DoxX-like_oxidoreductase"/>
</dbReference>
<dbReference type="PANTHER" id="PTHR33452:SF1">
    <property type="entry name" value="INNER MEMBRANE PROTEIN YPHA-RELATED"/>
    <property type="match status" value="1"/>
</dbReference>
<evidence type="ECO:0000313" key="13">
    <source>
        <dbReference type="EMBL" id="CAB4968027.1"/>
    </source>
</evidence>
<comment type="subcellular location">
    <subcellularLocation>
        <location evidence="1">Membrane</location>
        <topology evidence="1">Multi-pass membrane protein</topology>
    </subcellularLocation>
</comment>
<dbReference type="GO" id="GO:0030416">
    <property type="term" value="P:methylamine metabolic process"/>
    <property type="evidence" value="ECO:0007669"/>
    <property type="project" value="InterPro"/>
</dbReference>
<dbReference type="EMBL" id="CAFAAR010000008">
    <property type="protein sequence ID" value="CAB4796151.1"/>
    <property type="molecule type" value="Genomic_DNA"/>
</dbReference>
<evidence type="ECO:0000256" key="5">
    <source>
        <dbReference type="SAM" id="Phobius"/>
    </source>
</evidence>
<dbReference type="InterPro" id="IPR009908">
    <property type="entry name" value="Methylamine_util_MauE"/>
</dbReference>
<evidence type="ECO:0000259" key="6">
    <source>
        <dbReference type="Pfam" id="PF07291"/>
    </source>
</evidence>
<dbReference type="AlphaFoldDB" id="A0A6J6NSM0"/>
<organism evidence="8">
    <name type="scientific">freshwater metagenome</name>
    <dbReference type="NCBI Taxonomy" id="449393"/>
    <lineage>
        <taxon>unclassified sequences</taxon>
        <taxon>metagenomes</taxon>
        <taxon>ecological metagenomes</taxon>
    </lineage>
</organism>
<dbReference type="EMBL" id="CAFBMI010000017">
    <property type="protein sequence ID" value="CAB4894923.1"/>
    <property type="molecule type" value="Genomic_DNA"/>
</dbReference>
<feature type="transmembrane region" description="Helical" evidence="5">
    <location>
        <begin position="38"/>
        <end position="59"/>
    </location>
</feature>
<dbReference type="EMBL" id="CAFBOE010000001">
    <property type="protein sequence ID" value="CAB4968027.1"/>
    <property type="molecule type" value="Genomic_DNA"/>
</dbReference>
<evidence type="ECO:0000313" key="11">
    <source>
        <dbReference type="EMBL" id="CAB4847805.1"/>
    </source>
</evidence>
<dbReference type="EMBL" id="CAFBPG010000005">
    <property type="protein sequence ID" value="CAB5002955.1"/>
    <property type="molecule type" value="Genomic_DNA"/>
</dbReference>
<name>A0A6J6NSM0_9ZZZZ</name>
<dbReference type="GO" id="GO:0005886">
    <property type="term" value="C:plasma membrane"/>
    <property type="evidence" value="ECO:0007669"/>
    <property type="project" value="TreeGrafter"/>
</dbReference>
<evidence type="ECO:0000313" key="12">
    <source>
        <dbReference type="EMBL" id="CAB4894923.1"/>
    </source>
</evidence>
<dbReference type="EMBL" id="CAEZXT010000004">
    <property type="protein sequence ID" value="CAB4688952.1"/>
    <property type="molecule type" value="Genomic_DNA"/>
</dbReference>
<evidence type="ECO:0000256" key="4">
    <source>
        <dbReference type="ARBA" id="ARBA00023136"/>
    </source>
</evidence>
<evidence type="ECO:0000256" key="2">
    <source>
        <dbReference type="ARBA" id="ARBA00022692"/>
    </source>
</evidence>
<dbReference type="Pfam" id="PF07291">
    <property type="entry name" value="MauE"/>
    <property type="match status" value="1"/>
</dbReference>
<feature type="domain" description="Methylamine utilisation protein MauE" evidence="6">
    <location>
        <begin position="6"/>
        <end position="136"/>
    </location>
</feature>
<keyword evidence="3 5" id="KW-1133">Transmembrane helix</keyword>
<evidence type="ECO:0000313" key="9">
    <source>
        <dbReference type="EMBL" id="CAB4775274.1"/>
    </source>
</evidence>
<sequence>MKKYQPWVGLVFRLIVGGVLVFAGYLKAFNPSKAKMAVRAYEALPIPVANILGVALPWIEIGAGLLLILGVAVRYTSIFSGALMLLFIVAIGQAWARGLSIDCGCFGGGGQVEAKDTKYVQEIVRDFGLGLMSLYLFRYPTSRFALEREKVAHE</sequence>
<evidence type="ECO:0000313" key="10">
    <source>
        <dbReference type="EMBL" id="CAB4796151.1"/>
    </source>
</evidence>
<protein>
    <submittedName>
        <fullName evidence="8">Unannotated protein</fullName>
    </submittedName>
</protein>
<evidence type="ECO:0000256" key="3">
    <source>
        <dbReference type="ARBA" id="ARBA00022989"/>
    </source>
</evidence>
<proteinExistence type="predicted"/>
<gene>
    <name evidence="7" type="ORF">UFOPK2288_00339</name>
    <name evidence="8" type="ORF">UFOPK2589_00129</name>
    <name evidence="9" type="ORF">UFOPK2931_00393</name>
    <name evidence="10" type="ORF">UFOPK3056_00190</name>
    <name evidence="11" type="ORF">UFOPK3287_00186</name>
    <name evidence="12" type="ORF">UFOPK3558_00355</name>
    <name evidence="13" type="ORF">UFOPK3916_00041</name>
    <name evidence="14" type="ORF">UFOPK4074_00138</name>
</gene>
<keyword evidence="2 5" id="KW-0812">Transmembrane</keyword>
<dbReference type="PANTHER" id="PTHR33452">
    <property type="entry name" value="OXIDOREDUCTASE CATD-RELATED"/>
    <property type="match status" value="1"/>
</dbReference>
<dbReference type="EMBL" id="CAEZWS010000010">
    <property type="protein sequence ID" value="CAB4659459.1"/>
    <property type="molecule type" value="Genomic_DNA"/>
</dbReference>
<dbReference type="EMBL" id="CAFBJH010000006">
    <property type="protein sequence ID" value="CAB4847805.1"/>
    <property type="molecule type" value="Genomic_DNA"/>
</dbReference>
<reference evidence="8" key="1">
    <citation type="submission" date="2020-05" db="EMBL/GenBank/DDBJ databases">
        <authorList>
            <person name="Chiriac C."/>
            <person name="Salcher M."/>
            <person name="Ghai R."/>
            <person name="Kavagutti S V."/>
        </authorList>
    </citation>
    <scope>NUCLEOTIDE SEQUENCE</scope>
</reference>
<feature type="transmembrane region" description="Helical" evidence="5">
    <location>
        <begin position="65"/>
        <end position="91"/>
    </location>
</feature>
<evidence type="ECO:0000313" key="8">
    <source>
        <dbReference type="EMBL" id="CAB4688952.1"/>
    </source>
</evidence>
<feature type="transmembrane region" description="Helical" evidence="5">
    <location>
        <begin position="6"/>
        <end position="26"/>
    </location>
</feature>
<evidence type="ECO:0000313" key="14">
    <source>
        <dbReference type="EMBL" id="CAB5002955.1"/>
    </source>
</evidence>
<evidence type="ECO:0000256" key="1">
    <source>
        <dbReference type="ARBA" id="ARBA00004141"/>
    </source>
</evidence>
<dbReference type="EMBL" id="CAEZZZ010000012">
    <property type="protein sequence ID" value="CAB4775274.1"/>
    <property type="molecule type" value="Genomic_DNA"/>
</dbReference>